<feature type="transmembrane region" description="Helical" evidence="7">
    <location>
        <begin position="461"/>
        <end position="484"/>
    </location>
</feature>
<feature type="transmembrane region" description="Helical" evidence="7">
    <location>
        <begin position="394"/>
        <end position="414"/>
    </location>
</feature>
<evidence type="ECO:0000256" key="6">
    <source>
        <dbReference type="ARBA" id="ARBA00023157"/>
    </source>
</evidence>
<keyword evidence="2 7" id="KW-0812">Transmembrane</keyword>
<dbReference type="Pfam" id="PF01825">
    <property type="entry name" value="GPS"/>
    <property type="match status" value="1"/>
</dbReference>
<evidence type="ECO:0000256" key="7">
    <source>
        <dbReference type="SAM" id="Phobius"/>
    </source>
</evidence>
<dbReference type="PANTHER" id="PTHR12011">
    <property type="entry name" value="ADHESION G-PROTEIN COUPLED RECEPTOR"/>
    <property type="match status" value="1"/>
</dbReference>
<keyword evidence="3" id="KW-0732">Signal</keyword>
<dbReference type="Gene3D" id="1.20.1070.10">
    <property type="entry name" value="Rhodopsin 7-helix transmembrane proteins"/>
    <property type="match status" value="1"/>
</dbReference>
<evidence type="ECO:0000256" key="2">
    <source>
        <dbReference type="ARBA" id="ARBA00022692"/>
    </source>
</evidence>
<feature type="transmembrane region" description="Helical" evidence="7">
    <location>
        <begin position="426"/>
        <end position="449"/>
    </location>
</feature>
<gene>
    <name evidence="10" type="ORF">PEVE_00021057</name>
</gene>
<evidence type="ECO:0000256" key="5">
    <source>
        <dbReference type="ARBA" id="ARBA00023136"/>
    </source>
</evidence>
<evidence type="ECO:0000256" key="1">
    <source>
        <dbReference type="ARBA" id="ARBA00004141"/>
    </source>
</evidence>
<evidence type="ECO:0000259" key="9">
    <source>
        <dbReference type="PROSITE" id="PS50261"/>
    </source>
</evidence>
<dbReference type="PROSITE" id="PS00650">
    <property type="entry name" value="G_PROTEIN_RECEP_F2_2"/>
    <property type="match status" value="1"/>
</dbReference>
<keyword evidence="5 7" id="KW-0472">Membrane</keyword>
<dbReference type="InterPro" id="IPR057244">
    <property type="entry name" value="GAIN_B"/>
</dbReference>
<protein>
    <submittedName>
        <fullName evidence="10">Uncharacterized protein</fullName>
    </submittedName>
</protein>
<proteinExistence type="predicted"/>
<comment type="caution">
    <text evidence="10">The sequence shown here is derived from an EMBL/GenBank/DDBJ whole genome shotgun (WGS) entry which is preliminary data.</text>
</comment>
<dbReference type="InterPro" id="IPR017981">
    <property type="entry name" value="GPCR_2-like_7TM"/>
</dbReference>
<evidence type="ECO:0000313" key="11">
    <source>
        <dbReference type="Proteomes" id="UP001159427"/>
    </source>
</evidence>
<dbReference type="Gene3D" id="2.60.220.50">
    <property type="match status" value="1"/>
</dbReference>
<dbReference type="PROSITE" id="PS50261">
    <property type="entry name" value="G_PROTEIN_RECEP_F2_4"/>
    <property type="match status" value="1"/>
</dbReference>
<keyword evidence="11" id="KW-1185">Reference proteome</keyword>
<name>A0ABN8M647_9CNID</name>
<feature type="transmembrane region" description="Helical" evidence="7">
    <location>
        <begin position="546"/>
        <end position="567"/>
    </location>
</feature>
<reference evidence="10 11" key="1">
    <citation type="submission" date="2022-05" db="EMBL/GenBank/DDBJ databases">
        <authorList>
            <consortium name="Genoscope - CEA"/>
            <person name="William W."/>
        </authorList>
    </citation>
    <scope>NUCLEOTIDE SEQUENCE [LARGE SCALE GENOMIC DNA]</scope>
</reference>
<dbReference type="InterPro" id="IPR017983">
    <property type="entry name" value="GPCR_2_secretin-like_CS"/>
</dbReference>
<keyword evidence="6" id="KW-1015">Disulfide bond</keyword>
<dbReference type="PRINTS" id="PR00249">
    <property type="entry name" value="GPCRSECRETIN"/>
</dbReference>
<organism evidence="10 11">
    <name type="scientific">Porites evermanni</name>
    <dbReference type="NCBI Taxonomy" id="104178"/>
    <lineage>
        <taxon>Eukaryota</taxon>
        <taxon>Metazoa</taxon>
        <taxon>Cnidaria</taxon>
        <taxon>Anthozoa</taxon>
        <taxon>Hexacorallia</taxon>
        <taxon>Scleractinia</taxon>
        <taxon>Fungiina</taxon>
        <taxon>Poritidae</taxon>
        <taxon>Porites</taxon>
    </lineage>
</organism>
<dbReference type="PANTHER" id="PTHR12011:SF347">
    <property type="entry name" value="FI21270P1-RELATED"/>
    <property type="match status" value="1"/>
</dbReference>
<evidence type="ECO:0000256" key="4">
    <source>
        <dbReference type="ARBA" id="ARBA00022989"/>
    </source>
</evidence>
<dbReference type="EMBL" id="CALNXI010000282">
    <property type="protein sequence ID" value="CAH3023932.1"/>
    <property type="molecule type" value="Genomic_DNA"/>
</dbReference>
<dbReference type="InterPro" id="IPR000203">
    <property type="entry name" value="GPS"/>
</dbReference>
<feature type="domain" description="G-protein coupled receptors family 2 profile 2" evidence="9">
    <location>
        <begin position="357"/>
        <end position="597"/>
    </location>
</feature>
<dbReference type="SMART" id="SM00303">
    <property type="entry name" value="GPS"/>
    <property type="match status" value="1"/>
</dbReference>
<keyword evidence="4 7" id="KW-1133">Transmembrane helix</keyword>
<feature type="transmembrane region" description="Helical" evidence="7">
    <location>
        <begin position="573"/>
        <end position="595"/>
    </location>
</feature>
<evidence type="ECO:0000256" key="3">
    <source>
        <dbReference type="ARBA" id="ARBA00022729"/>
    </source>
</evidence>
<dbReference type="Pfam" id="PF00002">
    <property type="entry name" value="7tm_2"/>
    <property type="match status" value="1"/>
</dbReference>
<feature type="transmembrane region" description="Helical" evidence="7">
    <location>
        <begin position="504"/>
        <end position="526"/>
    </location>
</feature>
<feature type="transmembrane region" description="Helical" evidence="7">
    <location>
        <begin position="359"/>
        <end position="382"/>
    </location>
</feature>
<dbReference type="PROSITE" id="PS50221">
    <property type="entry name" value="GAIN_B"/>
    <property type="match status" value="1"/>
</dbReference>
<feature type="domain" description="GAIN-B" evidence="8">
    <location>
        <begin position="180"/>
        <end position="341"/>
    </location>
</feature>
<accession>A0ABN8M647</accession>
<sequence length="655" mass="74111">MKYSECLKRISIKTTKYFCGTTKALTGKCYNTFTLYYNLLRYHVFPLENGTTHFQITYKKLCGRKSKFFTNVIRCESIATSGESEVQSEYIDGDEANDEDLNKEMLKALCARDVKNKTALESATTDLESIIKKGENRTNISDRRRNKSRERTIQEVFLATVAFEAFAVSFAQHHLNRTAFFLNLTSDHVELQIRKRFDDNESDFYFEESQGRSYIKIPSEVSANGSVLLGVVYKNIHKLFPTNKLKANTAYEERRLNTIIMSGTIDPPPDYLRKNVTLAFSNLKEVTGKRVCAFWNLNLYYSPIGWSGSGCQVKWMSNDKTECSCNHLTHFAVLMQFDSSSAGSSKIRITKADERILNILTYVGLTLSLIGITSTIICYAFLTELATPLSQIRISLVTCLGAGQIIFLTGINATKSKGVCVAVAAMIQYFIMAAFCWMLIEGVYLYMFVVKVYNVSSKMKICHGVSWGIPAAMVALSLFIAARMDGIKSFVHEEYCWMSSSSNLIWIFVSFVVAVEIINLFILVRVIKEITTMQQAKDNHSEQIRLGIRACVVLLPLLGVTWLFGALSSTHKAFVYIFVIVNSTQGFFIFVFHCLRNSEIRERFKKRVRLVHPVASDGTSVYKRQSEIKDSSGAIFLRKIDLKTNSTGALDKTTF</sequence>
<evidence type="ECO:0000259" key="8">
    <source>
        <dbReference type="PROSITE" id="PS50221"/>
    </source>
</evidence>
<dbReference type="InterPro" id="IPR046338">
    <property type="entry name" value="GAIN_dom_sf"/>
</dbReference>
<dbReference type="InterPro" id="IPR000832">
    <property type="entry name" value="GPCR_2_secretin-like"/>
</dbReference>
<evidence type="ECO:0000313" key="10">
    <source>
        <dbReference type="EMBL" id="CAH3023932.1"/>
    </source>
</evidence>
<dbReference type="Proteomes" id="UP001159427">
    <property type="component" value="Unassembled WGS sequence"/>
</dbReference>
<comment type="subcellular location">
    <subcellularLocation>
        <location evidence="1">Membrane</location>
        <topology evidence="1">Multi-pass membrane protein</topology>
    </subcellularLocation>
</comment>